<dbReference type="InterPro" id="IPR047324">
    <property type="entry name" value="LbH_gamma_CA-like"/>
</dbReference>
<organism evidence="1 2">
    <name type="scientific">Capnocytophaga cynodegmi</name>
    <dbReference type="NCBI Taxonomy" id="28189"/>
    <lineage>
        <taxon>Bacteria</taxon>
        <taxon>Pseudomonadati</taxon>
        <taxon>Bacteroidota</taxon>
        <taxon>Flavobacteriia</taxon>
        <taxon>Flavobacteriales</taxon>
        <taxon>Flavobacteriaceae</taxon>
        <taxon>Capnocytophaga</taxon>
    </lineage>
</organism>
<dbReference type="Gene3D" id="2.160.10.10">
    <property type="entry name" value="Hexapeptide repeat proteins"/>
    <property type="match status" value="1"/>
</dbReference>
<gene>
    <name evidence="1" type="ORF">CCYN2B_140055</name>
</gene>
<keyword evidence="2" id="KW-1185">Reference proteome</keyword>
<dbReference type="SUPFAM" id="SSF51161">
    <property type="entry name" value="Trimeric LpxA-like enzymes"/>
    <property type="match status" value="1"/>
</dbReference>
<evidence type="ECO:0000313" key="1">
    <source>
        <dbReference type="EMBL" id="CEN33121.1"/>
    </source>
</evidence>
<name>A0A0B7H0Q1_9FLAO</name>
<dbReference type="AlphaFoldDB" id="A0A0B7H0Q1"/>
<dbReference type="PANTHER" id="PTHR13061:SF29">
    <property type="entry name" value="GAMMA CARBONIC ANHYDRASE-LIKE 1, MITOCHONDRIAL-RELATED"/>
    <property type="match status" value="1"/>
</dbReference>
<dbReference type="Pfam" id="PF00132">
    <property type="entry name" value="Hexapep"/>
    <property type="match status" value="2"/>
</dbReference>
<protein>
    <submittedName>
        <fullName evidence="1">Protein yrdA</fullName>
        <ecNumber evidence="1">2.3.1.89</ecNumber>
    </submittedName>
</protein>
<accession>A0A0B7H0Q1</accession>
<dbReference type="GO" id="GO:0047200">
    <property type="term" value="F:tetrahydrodipicolinate N-acetyltransferase activity"/>
    <property type="evidence" value="ECO:0007669"/>
    <property type="project" value="UniProtKB-EC"/>
</dbReference>
<dbReference type="Proteomes" id="UP000038055">
    <property type="component" value="Unassembled WGS sequence"/>
</dbReference>
<dbReference type="STRING" id="28189.CCYN74_210085"/>
<proteinExistence type="predicted"/>
<dbReference type="EC" id="2.3.1.89" evidence="1"/>
<dbReference type="PANTHER" id="PTHR13061">
    <property type="entry name" value="DYNACTIN SUBUNIT P25"/>
    <property type="match status" value="1"/>
</dbReference>
<dbReference type="CDD" id="cd04645">
    <property type="entry name" value="LbH_gamma_CA_like"/>
    <property type="match status" value="1"/>
</dbReference>
<reference evidence="2" key="1">
    <citation type="submission" date="2015-01" db="EMBL/GenBank/DDBJ databases">
        <authorList>
            <person name="MANFREDI Pablo"/>
        </authorList>
    </citation>
    <scope>NUCLEOTIDE SEQUENCE [LARGE SCALE GENOMIC DNA]</scope>
    <source>
        <strain evidence="2">Ccyn2B</strain>
    </source>
</reference>
<dbReference type="InterPro" id="IPR050484">
    <property type="entry name" value="Transf_Hexapept/Carb_Anhydrase"/>
</dbReference>
<sequence>MIIKKINGKEPSFGEDCFIAENATITGDVSIGNQCTIWYNAVIRGDVNSIRIGNKVNVQDGAVIHATYEKHSTEIADNVSIGHNAIVHGCTIHSNVLIGMGSIVMDGCIVESDSIIAAGAVVTEHTHIESGSIYAGVPAKKIKNLSEEQKQSIRKTADNYVKYASWIED</sequence>
<keyword evidence="1" id="KW-0808">Transferase</keyword>
<dbReference type="eggNOG" id="COG0663">
    <property type="taxonomic scope" value="Bacteria"/>
</dbReference>
<evidence type="ECO:0000313" key="2">
    <source>
        <dbReference type="Proteomes" id="UP000038055"/>
    </source>
</evidence>
<dbReference type="InterPro" id="IPR001451">
    <property type="entry name" value="Hexapep"/>
</dbReference>
<dbReference type="EMBL" id="CDOD01000006">
    <property type="protein sequence ID" value="CEN33121.1"/>
    <property type="molecule type" value="Genomic_DNA"/>
</dbReference>
<dbReference type="RefSeq" id="WP_041990620.1">
    <property type="nucleotide sequence ID" value="NZ_CDOD01000006.1"/>
</dbReference>
<keyword evidence="1" id="KW-0012">Acyltransferase</keyword>
<dbReference type="InterPro" id="IPR011004">
    <property type="entry name" value="Trimer_LpxA-like_sf"/>
</dbReference>